<proteinExistence type="predicted"/>
<dbReference type="Gene3D" id="2.40.30.100">
    <property type="entry name" value="AF2212/PG0164-like"/>
    <property type="match status" value="1"/>
</dbReference>
<name>A0A849HFA7_9MICO</name>
<dbReference type="SUPFAM" id="SSF141694">
    <property type="entry name" value="AF2212/PG0164-like"/>
    <property type="match status" value="1"/>
</dbReference>
<gene>
    <name evidence="1" type="ORF">HJG52_07970</name>
</gene>
<evidence type="ECO:0000313" key="1">
    <source>
        <dbReference type="EMBL" id="NNM45942.1"/>
    </source>
</evidence>
<organism evidence="1 2">
    <name type="scientific">Knoellia koreensis</name>
    <dbReference type="NCBI Taxonomy" id="2730921"/>
    <lineage>
        <taxon>Bacteria</taxon>
        <taxon>Bacillati</taxon>
        <taxon>Actinomycetota</taxon>
        <taxon>Actinomycetes</taxon>
        <taxon>Micrococcales</taxon>
        <taxon>Intrasporangiaceae</taxon>
        <taxon>Knoellia</taxon>
    </lineage>
</organism>
<dbReference type="RefSeq" id="WP_171242903.1">
    <property type="nucleotide sequence ID" value="NZ_JABEPQ010000001.1"/>
</dbReference>
<dbReference type="Proteomes" id="UP000588586">
    <property type="component" value="Unassembled WGS sequence"/>
</dbReference>
<dbReference type="Pfam" id="PF08922">
    <property type="entry name" value="DUF1905"/>
    <property type="match status" value="1"/>
</dbReference>
<dbReference type="InterPro" id="IPR015018">
    <property type="entry name" value="DUF1905"/>
</dbReference>
<dbReference type="EMBL" id="JABEPQ010000001">
    <property type="protein sequence ID" value="NNM45942.1"/>
    <property type="molecule type" value="Genomic_DNA"/>
</dbReference>
<accession>A0A849HFA7</accession>
<protein>
    <submittedName>
        <fullName evidence="1">DUF1905 domain-containing protein</fullName>
    </submittedName>
</protein>
<dbReference type="InterPro" id="IPR037079">
    <property type="entry name" value="AF2212/PG0164-like_sf"/>
</dbReference>
<reference evidence="1 2" key="1">
    <citation type="submission" date="2020-04" db="EMBL/GenBank/DDBJ databases">
        <title>Knoellia sp. isolate from air conditioner.</title>
        <authorList>
            <person name="Chea S."/>
            <person name="Kim D.-U."/>
        </authorList>
    </citation>
    <scope>NUCLEOTIDE SEQUENCE [LARGE SCALE GENOMIC DNA]</scope>
    <source>
        <strain evidence="1 2">DB2414S</strain>
    </source>
</reference>
<sequence length="99" mass="10889">MELEFEGQVIEWRGPAPYYFVPLPENEAGVIEDHKAMLTYGWGAIPAAATLGDTEFTTSLFPREGGYLLPLKDAVRKAEGIGKGDTVVVRLTLQVADRH</sequence>
<comment type="caution">
    <text evidence="1">The sequence shown here is derived from an EMBL/GenBank/DDBJ whole genome shotgun (WGS) entry which is preliminary data.</text>
</comment>
<dbReference type="AlphaFoldDB" id="A0A849HFA7"/>
<keyword evidence="2" id="KW-1185">Reference proteome</keyword>
<evidence type="ECO:0000313" key="2">
    <source>
        <dbReference type="Proteomes" id="UP000588586"/>
    </source>
</evidence>